<dbReference type="InterPro" id="IPR003416">
    <property type="entry name" value="MgtC/SapB/SrpB/YhiD_fam"/>
</dbReference>
<comment type="similarity">
    <text evidence="2">Belongs to the MgtC/SapB family.</text>
</comment>
<dbReference type="PANTHER" id="PTHR33778:SF1">
    <property type="entry name" value="MAGNESIUM TRANSPORTER YHID-RELATED"/>
    <property type="match status" value="1"/>
</dbReference>
<organism evidence="9 10">
    <name type="scientific">Variimorphobacter saccharofermentans</name>
    <dbReference type="NCBI Taxonomy" id="2755051"/>
    <lineage>
        <taxon>Bacteria</taxon>
        <taxon>Bacillati</taxon>
        <taxon>Bacillota</taxon>
        <taxon>Clostridia</taxon>
        <taxon>Lachnospirales</taxon>
        <taxon>Lachnospiraceae</taxon>
        <taxon>Variimorphobacter</taxon>
    </lineage>
</organism>
<protein>
    <submittedName>
        <fullName evidence="9">MgtC/SapB family protein</fullName>
    </submittedName>
</protein>
<dbReference type="Pfam" id="PF02308">
    <property type="entry name" value="MgtC"/>
    <property type="match status" value="1"/>
</dbReference>
<reference evidence="9 10" key="1">
    <citation type="submission" date="2020-07" db="EMBL/GenBank/DDBJ databases">
        <title>Characterization and genome sequencing of isolate MD1, a novel member within the family Lachnospiraceae.</title>
        <authorList>
            <person name="Rettenmaier R."/>
            <person name="Di Bello L."/>
            <person name="Zinser C."/>
            <person name="Scheitz K."/>
            <person name="Liebl W."/>
            <person name="Zverlov V."/>
        </authorList>
    </citation>
    <scope>NUCLEOTIDE SEQUENCE [LARGE SCALE GENOMIC DNA]</scope>
    <source>
        <strain evidence="9 10">MD1</strain>
    </source>
</reference>
<dbReference type="PRINTS" id="PR01837">
    <property type="entry name" value="MGTCSAPBPROT"/>
</dbReference>
<keyword evidence="6 7" id="KW-0472">Membrane</keyword>
<feature type="transmembrane region" description="Helical" evidence="7">
    <location>
        <begin position="47"/>
        <end position="65"/>
    </location>
</feature>
<keyword evidence="5 7" id="KW-1133">Transmembrane helix</keyword>
<evidence type="ECO:0000256" key="3">
    <source>
        <dbReference type="ARBA" id="ARBA00022475"/>
    </source>
</evidence>
<evidence type="ECO:0000256" key="7">
    <source>
        <dbReference type="SAM" id="Phobius"/>
    </source>
</evidence>
<dbReference type="GO" id="GO:0005886">
    <property type="term" value="C:plasma membrane"/>
    <property type="evidence" value="ECO:0007669"/>
    <property type="project" value="UniProtKB-SubCell"/>
</dbReference>
<evidence type="ECO:0000256" key="5">
    <source>
        <dbReference type="ARBA" id="ARBA00022989"/>
    </source>
</evidence>
<evidence type="ECO:0000256" key="1">
    <source>
        <dbReference type="ARBA" id="ARBA00004651"/>
    </source>
</evidence>
<gene>
    <name evidence="9" type="ORF">H0486_15350</name>
</gene>
<evidence type="ECO:0000313" key="9">
    <source>
        <dbReference type="EMBL" id="MBB2184255.1"/>
    </source>
</evidence>
<name>A0A839K2W8_9FIRM</name>
<evidence type="ECO:0000256" key="2">
    <source>
        <dbReference type="ARBA" id="ARBA00009298"/>
    </source>
</evidence>
<comment type="caution">
    <text evidence="9">The sequence shown here is derived from an EMBL/GenBank/DDBJ whole genome shotgun (WGS) entry which is preliminary data.</text>
</comment>
<evidence type="ECO:0000313" key="10">
    <source>
        <dbReference type="Proteomes" id="UP000574276"/>
    </source>
</evidence>
<dbReference type="AlphaFoldDB" id="A0A839K2W8"/>
<keyword evidence="3" id="KW-1003">Cell membrane</keyword>
<accession>A0A839K2W8</accession>
<keyword evidence="4 7" id="KW-0812">Transmembrane</keyword>
<dbReference type="PANTHER" id="PTHR33778">
    <property type="entry name" value="PROTEIN MGTC"/>
    <property type="match status" value="1"/>
</dbReference>
<evidence type="ECO:0000256" key="4">
    <source>
        <dbReference type="ARBA" id="ARBA00022692"/>
    </source>
</evidence>
<feature type="transmembrane region" description="Helical" evidence="7">
    <location>
        <begin position="77"/>
        <end position="96"/>
    </location>
</feature>
<feature type="domain" description="MgtC/SapB/SrpB/YhiD N-terminal" evidence="8">
    <location>
        <begin position="22"/>
        <end position="147"/>
    </location>
</feature>
<comment type="subcellular location">
    <subcellularLocation>
        <location evidence="1">Cell membrane</location>
        <topology evidence="1">Multi-pass membrane protein</topology>
    </subcellularLocation>
</comment>
<evidence type="ECO:0000256" key="6">
    <source>
        <dbReference type="ARBA" id="ARBA00023136"/>
    </source>
</evidence>
<dbReference type="InterPro" id="IPR049177">
    <property type="entry name" value="MgtC_SapB_SrpB_YhiD_N"/>
</dbReference>
<evidence type="ECO:0000259" key="8">
    <source>
        <dbReference type="Pfam" id="PF02308"/>
    </source>
</evidence>
<dbReference type="Proteomes" id="UP000574276">
    <property type="component" value="Unassembled WGS sequence"/>
</dbReference>
<proteinExistence type="inferred from homology"/>
<keyword evidence="10" id="KW-1185">Reference proteome</keyword>
<sequence length="231" mass="24640">MHMFELTTDLSSINDTTVVLRLALAVILGGVIGYERGRAGRPAGLRTHILVCLGSTLAIMTNQYVFERFGAGDPTRIAAQVISGIGFLGAGTIIVTGRHQVKGLTTAAGLWATACMGLAIGIGFYKAAIISCILIAFATVVLHRLDNLMLSKSKVLDVYVEFNKSVSVTAVIDTIKGLMINIDSIELVKPTYGTSASVAAIMTLRLKQKRLRLDVIAKICAIEGVDFAEEI</sequence>
<feature type="transmembrane region" description="Helical" evidence="7">
    <location>
        <begin position="128"/>
        <end position="145"/>
    </location>
</feature>
<dbReference type="EMBL" id="JACEGA010000001">
    <property type="protein sequence ID" value="MBB2184255.1"/>
    <property type="molecule type" value="Genomic_DNA"/>
</dbReference>
<feature type="transmembrane region" description="Helical" evidence="7">
    <location>
        <begin position="18"/>
        <end position="35"/>
    </location>
</feature>